<evidence type="ECO:0000256" key="4">
    <source>
        <dbReference type="ARBA" id="ARBA00023136"/>
    </source>
</evidence>
<protein>
    <recommendedName>
        <fullName evidence="7">Cobalt transport protein</fullName>
    </recommendedName>
</protein>
<accession>A0A0Q3TAJ7</accession>
<name>A0A0Q3TAJ7_9BACI</name>
<evidence type="ECO:0000256" key="1">
    <source>
        <dbReference type="ARBA" id="ARBA00004141"/>
    </source>
</evidence>
<keyword evidence="2" id="KW-0812">Transmembrane</keyword>
<dbReference type="CDD" id="cd16914">
    <property type="entry name" value="EcfT"/>
    <property type="match status" value="1"/>
</dbReference>
<keyword evidence="4" id="KW-0472">Membrane</keyword>
<evidence type="ECO:0000313" key="5">
    <source>
        <dbReference type="EMBL" id="KQL50561.1"/>
    </source>
</evidence>
<organism evidence="5 6">
    <name type="scientific">Heyndrickxia shackletonii</name>
    <dbReference type="NCBI Taxonomy" id="157838"/>
    <lineage>
        <taxon>Bacteria</taxon>
        <taxon>Bacillati</taxon>
        <taxon>Bacillota</taxon>
        <taxon>Bacilli</taxon>
        <taxon>Bacillales</taxon>
        <taxon>Bacillaceae</taxon>
        <taxon>Heyndrickxia</taxon>
    </lineage>
</organism>
<gene>
    <name evidence="5" type="ORF">AN964_23200</name>
</gene>
<sequence>MYSYSFLNIYIEGLESGTIYMTKILTVLLLATFITNCTKPTDLTEGLKFFLYPLKYVGLPVKDIATSISITITFIPVIYDEAIKIWNAQLIRGGKISIKKFPIIVYSIILPIILNTIERSEKLALTMDLRGYNLNPKEIQFNNLKWTFKDTFLIFTSLLLLLPKFL</sequence>
<dbReference type="Proteomes" id="UP000051888">
    <property type="component" value="Unassembled WGS sequence"/>
</dbReference>
<comment type="caution">
    <text evidence="5">The sequence shown here is derived from an EMBL/GenBank/DDBJ whole genome shotgun (WGS) entry which is preliminary data.</text>
</comment>
<dbReference type="EMBL" id="LJJC01000015">
    <property type="protein sequence ID" value="KQL50561.1"/>
    <property type="molecule type" value="Genomic_DNA"/>
</dbReference>
<dbReference type="PANTHER" id="PTHR33514:SF13">
    <property type="entry name" value="PROTEIN ABCI12, CHLOROPLASTIC"/>
    <property type="match status" value="1"/>
</dbReference>
<evidence type="ECO:0000313" key="6">
    <source>
        <dbReference type="Proteomes" id="UP000051888"/>
    </source>
</evidence>
<evidence type="ECO:0000256" key="2">
    <source>
        <dbReference type="ARBA" id="ARBA00022692"/>
    </source>
</evidence>
<reference evidence="5 6" key="1">
    <citation type="submission" date="2015-09" db="EMBL/GenBank/DDBJ databases">
        <title>Genome sequencing project for genomic taxonomy and phylogenomics of Bacillus-like bacteria.</title>
        <authorList>
            <person name="Liu B."/>
            <person name="Wang J."/>
            <person name="Zhu Y."/>
            <person name="Liu G."/>
            <person name="Chen Q."/>
            <person name="Chen Z."/>
            <person name="Lan J."/>
            <person name="Che J."/>
            <person name="Ge C."/>
            <person name="Shi H."/>
            <person name="Pan Z."/>
            <person name="Liu X."/>
        </authorList>
    </citation>
    <scope>NUCLEOTIDE SEQUENCE [LARGE SCALE GENOMIC DNA]</scope>
    <source>
        <strain evidence="5 6">LMG 18435</strain>
    </source>
</reference>
<comment type="subcellular location">
    <subcellularLocation>
        <location evidence="1">Membrane</location>
        <topology evidence="1">Multi-pass membrane protein</topology>
    </subcellularLocation>
</comment>
<keyword evidence="3" id="KW-1133">Transmembrane helix</keyword>
<evidence type="ECO:0008006" key="7">
    <source>
        <dbReference type="Google" id="ProtNLM"/>
    </source>
</evidence>
<dbReference type="PATRIC" id="fig|157838.3.peg.5096"/>
<dbReference type="GO" id="GO:0005886">
    <property type="term" value="C:plasma membrane"/>
    <property type="evidence" value="ECO:0007669"/>
    <property type="project" value="TreeGrafter"/>
</dbReference>
<dbReference type="PANTHER" id="PTHR33514">
    <property type="entry name" value="PROTEIN ABCI12, CHLOROPLASTIC"/>
    <property type="match status" value="1"/>
</dbReference>
<keyword evidence="6" id="KW-1185">Reference proteome</keyword>
<proteinExistence type="predicted"/>
<dbReference type="STRING" id="157838.AN964_23200"/>
<dbReference type="InterPro" id="IPR003339">
    <property type="entry name" value="ABC/ECF_trnsptr_transmembrane"/>
</dbReference>
<dbReference type="AlphaFoldDB" id="A0A0Q3TAJ7"/>
<dbReference type="Pfam" id="PF02361">
    <property type="entry name" value="CbiQ"/>
    <property type="match status" value="1"/>
</dbReference>
<evidence type="ECO:0000256" key="3">
    <source>
        <dbReference type="ARBA" id="ARBA00022989"/>
    </source>
</evidence>